<keyword evidence="4" id="KW-1185">Reference proteome</keyword>
<evidence type="ECO:0000313" key="3">
    <source>
        <dbReference type="EMBL" id="MBB3092051.1"/>
    </source>
</evidence>
<dbReference type="PANTHER" id="PTHR13847:SF287">
    <property type="entry name" value="FAD-DEPENDENT OXIDOREDUCTASE DOMAIN-CONTAINING PROTEIN 1"/>
    <property type="match status" value="1"/>
</dbReference>
<dbReference type="AlphaFoldDB" id="A0A7W5FBD1"/>
<dbReference type="InterPro" id="IPR006076">
    <property type="entry name" value="FAD-dep_OxRdtase"/>
</dbReference>
<sequence>MTESAQTIGADAIVVGSGVIGSAVAYELVRGGRDVLVLDKGAGAGFGSTSASSAVIRFLCSTYDTIATSWEAKFMWEQWAEHLGLEPAEVPLARFHRTGGLHLDVPIVPVEPSMERLDAVGVPFTRLGPEEIAARFPHVDVGAYWPNKSITDDAFWADATASLGAIYTPDAGYVDDPRLAADNLVEAARRRGARTVYRAEVVAADRVGDVWRLGLADGRRAEAPVVVNAAGPWSGGFNRLAGVGEEFAIGVRPLRQEVHQVSQPAGYGTDEAPGPAVFDIDLGTYMRPGPAGAWVVGGTEPECDPFEWLDSPDDVNAHVTRERYDAQVTRAARRLPELRVPNQPAGVVGVYDVADDWTPIYDRTDADGFYVAMGTSGNQFKNAPIAGRFLAAIVSAVEEGHDHDADPVVYTGEHTGLKIDLGAFSRKRPVNESTTRTVLG</sequence>
<evidence type="ECO:0000256" key="1">
    <source>
        <dbReference type="ARBA" id="ARBA00023002"/>
    </source>
</evidence>
<keyword evidence="1" id="KW-0560">Oxidoreductase</keyword>
<dbReference type="GO" id="GO:0005737">
    <property type="term" value="C:cytoplasm"/>
    <property type="evidence" value="ECO:0007669"/>
    <property type="project" value="TreeGrafter"/>
</dbReference>
<dbReference type="EMBL" id="JACHXG010000015">
    <property type="protein sequence ID" value="MBB3092051.1"/>
    <property type="molecule type" value="Genomic_DNA"/>
</dbReference>
<dbReference type="PANTHER" id="PTHR13847">
    <property type="entry name" value="SARCOSINE DEHYDROGENASE-RELATED"/>
    <property type="match status" value="1"/>
</dbReference>
<dbReference type="Gene3D" id="3.50.50.60">
    <property type="entry name" value="FAD/NAD(P)-binding domain"/>
    <property type="match status" value="1"/>
</dbReference>
<protein>
    <submittedName>
        <fullName evidence="3">Glycine/D-amino acid oxidase-like deaminating enzyme</fullName>
    </submittedName>
</protein>
<dbReference type="Proteomes" id="UP000577707">
    <property type="component" value="Unassembled WGS sequence"/>
</dbReference>
<dbReference type="Pfam" id="PF01266">
    <property type="entry name" value="DAO"/>
    <property type="match status" value="1"/>
</dbReference>
<dbReference type="InterPro" id="IPR036188">
    <property type="entry name" value="FAD/NAD-bd_sf"/>
</dbReference>
<organism evidence="3 4">
    <name type="scientific">Nocardioides albus</name>
    <dbReference type="NCBI Taxonomy" id="1841"/>
    <lineage>
        <taxon>Bacteria</taxon>
        <taxon>Bacillati</taxon>
        <taxon>Actinomycetota</taxon>
        <taxon>Actinomycetes</taxon>
        <taxon>Propionibacteriales</taxon>
        <taxon>Nocardioidaceae</taxon>
        <taxon>Nocardioides</taxon>
    </lineage>
</organism>
<evidence type="ECO:0000259" key="2">
    <source>
        <dbReference type="Pfam" id="PF01266"/>
    </source>
</evidence>
<dbReference type="SUPFAM" id="SSF51905">
    <property type="entry name" value="FAD/NAD(P)-binding domain"/>
    <property type="match status" value="1"/>
</dbReference>
<name>A0A7W5FBD1_9ACTN</name>
<evidence type="ECO:0000313" key="4">
    <source>
        <dbReference type="Proteomes" id="UP000577707"/>
    </source>
</evidence>
<dbReference type="RefSeq" id="WP_221209258.1">
    <property type="nucleotide sequence ID" value="NZ_BMQT01000014.1"/>
</dbReference>
<reference evidence="3 4" key="1">
    <citation type="submission" date="2020-08" db="EMBL/GenBank/DDBJ databases">
        <title>Genomic Encyclopedia of Type Strains, Phase III (KMG-III): the genomes of soil and plant-associated and newly described type strains.</title>
        <authorList>
            <person name="Whitman W."/>
        </authorList>
    </citation>
    <scope>NUCLEOTIDE SEQUENCE [LARGE SCALE GENOMIC DNA]</scope>
    <source>
        <strain evidence="3 4">CECT 3302</strain>
    </source>
</reference>
<accession>A0A7W5FBD1</accession>
<gene>
    <name evidence="3" type="ORF">FHS12_005028</name>
</gene>
<comment type="caution">
    <text evidence="3">The sequence shown here is derived from an EMBL/GenBank/DDBJ whole genome shotgun (WGS) entry which is preliminary data.</text>
</comment>
<dbReference type="Gene3D" id="3.30.9.10">
    <property type="entry name" value="D-Amino Acid Oxidase, subunit A, domain 2"/>
    <property type="match status" value="1"/>
</dbReference>
<proteinExistence type="predicted"/>
<feature type="domain" description="FAD dependent oxidoreductase" evidence="2">
    <location>
        <begin position="11"/>
        <end position="392"/>
    </location>
</feature>
<dbReference type="GO" id="GO:0016491">
    <property type="term" value="F:oxidoreductase activity"/>
    <property type="evidence" value="ECO:0007669"/>
    <property type="project" value="UniProtKB-KW"/>
</dbReference>